<dbReference type="InterPro" id="IPR001123">
    <property type="entry name" value="LeuE-type"/>
</dbReference>
<dbReference type="EMBL" id="MTJN01000002">
    <property type="protein sequence ID" value="OOV08209.1"/>
    <property type="molecule type" value="Genomic_DNA"/>
</dbReference>
<sequence length="210" mass="22206">MLSTLLTIGFLHWLVLLLPGANFLLVGQLAASGQRSTACVAALGVTTVTFTWASLAILGIGLIFNAHPAWRQALQLAGGVYLCHLGYKLWRAQGKTNSTANVQLSHGAAFRLGFITNILNPKTALFFGSVFATSLPANASLALVASAIALVYLNALVWHLFLALAFSHPRVQAAYARHTALLGKLAGVLVGAFGLKLIVATLQEFQTKVA</sequence>
<feature type="transmembrane region" description="Helical" evidence="6">
    <location>
        <begin position="38"/>
        <end position="63"/>
    </location>
</feature>
<proteinExistence type="predicted"/>
<evidence type="ECO:0000313" key="7">
    <source>
        <dbReference type="EMBL" id="OOV08209.1"/>
    </source>
</evidence>
<evidence type="ECO:0000256" key="3">
    <source>
        <dbReference type="ARBA" id="ARBA00022692"/>
    </source>
</evidence>
<feature type="transmembrane region" description="Helical" evidence="6">
    <location>
        <begin position="143"/>
        <end position="167"/>
    </location>
</feature>
<dbReference type="PANTHER" id="PTHR30086">
    <property type="entry name" value="ARGININE EXPORTER PROTEIN ARGO"/>
    <property type="match status" value="1"/>
</dbReference>
<evidence type="ECO:0000256" key="1">
    <source>
        <dbReference type="ARBA" id="ARBA00004651"/>
    </source>
</evidence>
<evidence type="ECO:0000256" key="5">
    <source>
        <dbReference type="ARBA" id="ARBA00023136"/>
    </source>
</evidence>
<dbReference type="OrthoDB" id="581870at2"/>
<accession>A0A1T1AVS7</accession>
<dbReference type="PANTHER" id="PTHR30086:SF19">
    <property type="entry name" value="THREONINE EFFLUX PROTEIN"/>
    <property type="match status" value="1"/>
</dbReference>
<dbReference type="RefSeq" id="WP_078366079.1">
    <property type="nucleotide sequence ID" value="NZ_MTJN01000002.1"/>
</dbReference>
<evidence type="ECO:0000256" key="2">
    <source>
        <dbReference type="ARBA" id="ARBA00022475"/>
    </source>
</evidence>
<protein>
    <recommendedName>
        <fullName evidence="9">Lysine transporter LysE</fullName>
    </recommendedName>
</protein>
<organism evidence="7 8">
    <name type="scientific">Rhodoferax fermentans</name>
    <dbReference type="NCBI Taxonomy" id="28066"/>
    <lineage>
        <taxon>Bacteria</taxon>
        <taxon>Pseudomonadati</taxon>
        <taxon>Pseudomonadota</taxon>
        <taxon>Betaproteobacteria</taxon>
        <taxon>Burkholderiales</taxon>
        <taxon>Comamonadaceae</taxon>
        <taxon>Rhodoferax</taxon>
    </lineage>
</organism>
<feature type="transmembrane region" description="Helical" evidence="6">
    <location>
        <begin position="179"/>
        <end position="199"/>
    </location>
</feature>
<dbReference type="Proteomes" id="UP000190750">
    <property type="component" value="Unassembled WGS sequence"/>
</dbReference>
<dbReference type="AlphaFoldDB" id="A0A1T1AVS7"/>
<evidence type="ECO:0000256" key="4">
    <source>
        <dbReference type="ARBA" id="ARBA00022989"/>
    </source>
</evidence>
<feature type="transmembrane region" description="Helical" evidence="6">
    <location>
        <begin position="6"/>
        <end position="26"/>
    </location>
</feature>
<keyword evidence="5 6" id="KW-0472">Membrane</keyword>
<keyword evidence="3 6" id="KW-0812">Transmembrane</keyword>
<comment type="caution">
    <text evidence="7">The sequence shown here is derived from an EMBL/GenBank/DDBJ whole genome shotgun (WGS) entry which is preliminary data.</text>
</comment>
<feature type="transmembrane region" description="Helical" evidence="6">
    <location>
        <begin position="69"/>
        <end position="87"/>
    </location>
</feature>
<evidence type="ECO:0000313" key="8">
    <source>
        <dbReference type="Proteomes" id="UP000190750"/>
    </source>
</evidence>
<dbReference type="GO" id="GO:0015171">
    <property type="term" value="F:amino acid transmembrane transporter activity"/>
    <property type="evidence" value="ECO:0007669"/>
    <property type="project" value="TreeGrafter"/>
</dbReference>
<evidence type="ECO:0000256" key="6">
    <source>
        <dbReference type="SAM" id="Phobius"/>
    </source>
</evidence>
<reference evidence="7 8" key="1">
    <citation type="submission" date="2017-01" db="EMBL/GenBank/DDBJ databases">
        <title>Genome sequencing of Rhodoferax fermentans JCM 7819.</title>
        <authorList>
            <person name="Kim Y.J."/>
            <person name="Farh M.E.-A."/>
            <person name="Yang D.-C."/>
        </authorList>
    </citation>
    <scope>NUCLEOTIDE SEQUENCE [LARGE SCALE GENOMIC DNA]</scope>
    <source>
        <strain evidence="7 8">JCM 7819</strain>
    </source>
</reference>
<dbReference type="GO" id="GO:0005886">
    <property type="term" value="C:plasma membrane"/>
    <property type="evidence" value="ECO:0007669"/>
    <property type="project" value="UniProtKB-SubCell"/>
</dbReference>
<keyword evidence="2" id="KW-1003">Cell membrane</keyword>
<comment type="subcellular location">
    <subcellularLocation>
        <location evidence="1">Cell membrane</location>
        <topology evidence="1">Multi-pass membrane protein</topology>
    </subcellularLocation>
</comment>
<dbReference type="Pfam" id="PF01810">
    <property type="entry name" value="LysE"/>
    <property type="match status" value="1"/>
</dbReference>
<name>A0A1T1AVS7_RHOFE</name>
<evidence type="ECO:0008006" key="9">
    <source>
        <dbReference type="Google" id="ProtNLM"/>
    </source>
</evidence>
<keyword evidence="8" id="KW-1185">Reference proteome</keyword>
<dbReference type="STRING" id="28066.RF819_17120"/>
<keyword evidence="4 6" id="KW-1133">Transmembrane helix</keyword>
<feature type="transmembrane region" description="Helical" evidence="6">
    <location>
        <begin position="108"/>
        <end position="131"/>
    </location>
</feature>
<gene>
    <name evidence="7" type="ORF">RF819_17120</name>
</gene>